<sequence>MTRPKQPRRNESLQSGLRVKIDLFRSTRRQSRNKLELESGTAPETDNPSMT</sequence>
<name>A0A8S9PHX2_BRACR</name>
<evidence type="ECO:0000313" key="3">
    <source>
        <dbReference type="Proteomes" id="UP000712600"/>
    </source>
</evidence>
<dbReference type="AlphaFoldDB" id="A0A8S9PHX2"/>
<dbReference type="Proteomes" id="UP000712600">
    <property type="component" value="Unassembled WGS sequence"/>
</dbReference>
<feature type="region of interest" description="Disordered" evidence="1">
    <location>
        <begin position="1"/>
        <end position="51"/>
    </location>
</feature>
<feature type="compositionally biased region" description="Polar residues" evidence="1">
    <location>
        <begin position="42"/>
        <end position="51"/>
    </location>
</feature>
<evidence type="ECO:0000313" key="2">
    <source>
        <dbReference type="EMBL" id="KAF3515029.1"/>
    </source>
</evidence>
<comment type="caution">
    <text evidence="2">The sequence shown here is derived from an EMBL/GenBank/DDBJ whole genome shotgun (WGS) entry which is preliminary data.</text>
</comment>
<reference evidence="2" key="1">
    <citation type="submission" date="2019-12" db="EMBL/GenBank/DDBJ databases">
        <title>Genome sequencing and annotation of Brassica cretica.</title>
        <authorList>
            <person name="Studholme D.J."/>
            <person name="Sarris P."/>
        </authorList>
    </citation>
    <scope>NUCLEOTIDE SEQUENCE</scope>
    <source>
        <strain evidence="2">PFS-109/04</strain>
        <tissue evidence="2">Leaf</tissue>
    </source>
</reference>
<dbReference type="EMBL" id="QGKX02001521">
    <property type="protein sequence ID" value="KAF3515029.1"/>
    <property type="molecule type" value="Genomic_DNA"/>
</dbReference>
<evidence type="ECO:0000256" key="1">
    <source>
        <dbReference type="SAM" id="MobiDB-lite"/>
    </source>
</evidence>
<accession>A0A8S9PHX2</accession>
<gene>
    <name evidence="2" type="ORF">F2Q69_00003247</name>
</gene>
<organism evidence="2 3">
    <name type="scientific">Brassica cretica</name>
    <name type="common">Mustard</name>
    <dbReference type="NCBI Taxonomy" id="69181"/>
    <lineage>
        <taxon>Eukaryota</taxon>
        <taxon>Viridiplantae</taxon>
        <taxon>Streptophyta</taxon>
        <taxon>Embryophyta</taxon>
        <taxon>Tracheophyta</taxon>
        <taxon>Spermatophyta</taxon>
        <taxon>Magnoliopsida</taxon>
        <taxon>eudicotyledons</taxon>
        <taxon>Gunneridae</taxon>
        <taxon>Pentapetalae</taxon>
        <taxon>rosids</taxon>
        <taxon>malvids</taxon>
        <taxon>Brassicales</taxon>
        <taxon>Brassicaceae</taxon>
        <taxon>Brassiceae</taxon>
        <taxon>Brassica</taxon>
    </lineage>
</organism>
<proteinExistence type="predicted"/>
<protein>
    <submittedName>
        <fullName evidence="2">Uncharacterized protein</fullName>
    </submittedName>
</protein>